<accession>A0A0R2Y7Z0</accession>
<dbReference type="GO" id="GO:0031640">
    <property type="term" value="P:killing of cells of another organism"/>
    <property type="evidence" value="ECO:0007669"/>
    <property type="project" value="UniProtKB-KW"/>
</dbReference>
<keyword evidence="7 11" id="KW-1133">Transmembrane helix</keyword>
<evidence type="ECO:0000256" key="8">
    <source>
        <dbReference type="ARBA" id="ARBA00023022"/>
    </source>
</evidence>
<dbReference type="Gene3D" id="1.10.490.30">
    <property type="entry name" value="Colicin"/>
    <property type="match status" value="1"/>
</dbReference>
<evidence type="ECO:0000256" key="10">
    <source>
        <dbReference type="ARBA" id="ARBA00023136"/>
    </source>
</evidence>
<keyword evidence="5" id="KW-0929">Antimicrobial</keyword>
<evidence type="ECO:0000256" key="2">
    <source>
        <dbReference type="ARBA" id="ARBA00003197"/>
    </source>
</evidence>
<evidence type="ECO:0000256" key="11">
    <source>
        <dbReference type="SAM" id="Phobius"/>
    </source>
</evidence>
<dbReference type="PROSITE" id="PS00276">
    <property type="entry name" value="CHANNEL_COLICIN"/>
    <property type="match status" value="1"/>
</dbReference>
<evidence type="ECO:0000256" key="1">
    <source>
        <dbReference type="ARBA" id="ARBA00002178"/>
    </source>
</evidence>
<keyword evidence="9" id="KW-0078">Bacteriocin</keyword>
<evidence type="ECO:0000256" key="9">
    <source>
        <dbReference type="ARBA" id="ARBA00023048"/>
    </source>
</evidence>
<evidence type="ECO:0000256" key="3">
    <source>
        <dbReference type="ARBA" id="ARBA00004370"/>
    </source>
</evidence>
<feature type="transmembrane region" description="Helical" evidence="11">
    <location>
        <begin position="371"/>
        <end position="391"/>
    </location>
</feature>
<dbReference type="GO" id="GO:0016020">
    <property type="term" value="C:membrane"/>
    <property type="evidence" value="ECO:0007669"/>
    <property type="project" value="UniProtKB-SubCell"/>
</dbReference>
<name>A0A0R2Y7Z0_9PSED</name>
<comment type="similarity">
    <text evidence="4">Belongs to the channel forming colicin family.</text>
</comment>
<evidence type="ECO:0000256" key="7">
    <source>
        <dbReference type="ARBA" id="ARBA00022989"/>
    </source>
</evidence>
<evidence type="ECO:0000256" key="6">
    <source>
        <dbReference type="ARBA" id="ARBA00022692"/>
    </source>
</evidence>
<dbReference type="InterPro" id="IPR038283">
    <property type="entry name" value="Channel_colicin_C_sf"/>
</dbReference>
<reference evidence="13 14" key="1">
    <citation type="submission" date="2015-02" db="EMBL/GenBank/DDBJ databases">
        <title>Pseudomonas helleri sp. nov. and Pseudomonas weihenstephanensis sp. nov., isolated from raw cows milk.</title>
        <authorList>
            <person name="von Neubeck M."/>
            <person name="Huptas C."/>
            <person name="Wenning M."/>
            <person name="Scherer S."/>
        </authorList>
    </citation>
    <scope>NUCLEOTIDE SEQUENCE [LARGE SCALE GENOMIC DNA]</scope>
    <source>
        <strain evidence="13 14">DSM 17149</strain>
    </source>
</reference>
<dbReference type="PRINTS" id="PR00280">
    <property type="entry name" value="CHANLCOLICIN"/>
</dbReference>
<comment type="function">
    <text evidence="2">Colicins are polypeptide toxins produced by and active against E.coli and closely related bacteria.</text>
</comment>
<proteinExistence type="inferred from homology"/>
<comment type="caution">
    <text evidence="13">The sequence shown here is derived from an EMBL/GenBank/DDBJ whole genome shotgun (WGS) entry which is preliminary data.</text>
</comment>
<dbReference type="SUPFAM" id="SSF56837">
    <property type="entry name" value="Colicin"/>
    <property type="match status" value="1"/>
</dbReference>
<keyword evidence="8" id="KW-0044">Antibiotic</keyword>
<dbReference type="AlphaFoldDB" id="A0A0R2Y7Z0"/>
<comment type="function">
    <text evidence="1">This colicin is a channel-forming colicin. This class of transmembrane toxins depolarize the cytoplasmic membrane, leading to dissipation of cellular energy.</text>
</comment>
<sequence>MSYVQGHIDLPATYIYANEPPPSQIGVSLGNVVIGHETVDRLMTEAADTGTWPSMDSYEDAGVDYQRVLPLQIKEVKFEFQLGYEADARDIPNNMNAEIDKTIRETGPVINDPPAESIEQKAKAIENVAFRRSQLRKYYEKKLDDLPAKNYLSRTIDSIMGEVDASVKTGNDSLENIMGHELEGIKSSYEIDMQNKIFDYLRDQLSAYSNEMNKLDPGALQDSLGFISDTSKEIANRYGTAMGEVTQDLKNNVSGKNINNYPQALAAFEKIQNNPNFKLNQKDTAAVDAALKALDNQAFSDNLKRLGRGFGVIGLSLQVSKISTAASTGFNTGDWKPLMLEVESIAIGTAVSSGFGALAAMGLAAVSLPAVATGVGFVFIAVIMAAISAYIDPKTVDKINNLVYTG</sequence>
<dbReference type="GO" id="GO:0050829">
    <property type="term" value="P:defense response to Gram-negative bacterium"/>
    <property type="evidence" value="ECO:0007669"/>
    <property type="project" value="InterPro"/>
</dbReference>
<evidence type="ECO:0000313" key="14">
    <source>
        <dbReference type="Proteomes" id="UP000051446"/>
    </source>
</evidence>
<dbReference type="InterPro" id="IPR000293">
    <property type="entry name" value="Channel_colicin_C"/>
</dbReference>
<protein>
    <recommendedName>
        <fullName evidence="12">Channel forming colicins domain-containing protein</fullName>
    </recommendedName>
</protein>
<dbReference type="Proteomes" id="UP000051446">
    <property type="component" value="Unassembled WGS sequence"/>
</dbReference>
<comment type="subcellular location">
    <subcellularLocation>
        <location evidence="3">Membrane</location>
    </subcellularLocation>
</comment>
<keyword evidence="6 11" id="KW-0812">Transmembrane</keyword>
<dbReference type="RefSeq" id="WP_057014153.1">
    <property type="nucleotide sequence ID" value="NZ_JYLH01000017.1"/>
</dbReference>
<feature type="domain" description="Channel forming colicins" evidence="12">
    <location>
        <begin position="332"/>
        <end position="343"/>
    </location>
</feature>
<gene>
    <name evidence="13" type="ORF">TU73_23110</name>
</gene>
<dbReference type="Pfam" id="PF01024">
    <property type="entry name" value="Colicin"/>
    <property type="match status" value="1"/>
</dbReference>
<evidence type="ECO:0000256" key="4">
    <source>
        <dbReference type="ARBA" id="ARBA00007595"/>
    </source>
</evidence>
<organism evidence="13 14">
    <name type="scientific">Pseudomonas libanensis</name>
    <dbReference type="NCBI Taxonomy" id="75588"/>
    <lineage>
        <taxon>Bacteria</taxon>
        <taxon>Pseudomonadati</taxon>
        <taxon>Pseudomonadota</taxon>
        <taxon>Gammaproteobacteria</taxon>
        <taxon>Pseudomonadales</taxon>
        <taxon>Pseudomonadaceae</taxon>
        <taxon>Pseudomonas</taxon>
    </lineage>
</organism>
<dbReference type="GO" id="GO:0140911">
    <property type="term" value="F:pore-forming activity"/>
    <property type="evidence" value="ECO:0007669"/>
    <property type="project" value="InterPro"/>
</dbReference>
<evidence type="ECO:0000256" key="5">
    <source>
        <dbReference type="ARBA" id="ARBA00022529"/>
    </source>
</evidence>
<evidence type="ECO:0000259" key="12">
    <source>
        <dbReference type="PROSITE" id="PS00276"/>
    </source>
</evidence>
<keyword evidence="10 11" id="KW-0472">Membrane</keyword>
<evidence type="ECO:0000313" key="13">
    <source>
        <dbReference type="EMBL" id="KRP42235.1"/>
    </source>
</evidence>
<dbReference type="PATRIC" id="fig|75588.4.peg.1371"/>
<dbReference type="EMBL" id="JYLH01000017">
    <property type="protein sequence ID" value="KRP42235.1"/>
    <property type="molecule type" value="Genomic_DNA"/>
</dbReference>